<keyword evidence="3" id="KW-0723">Serine/threonine-protein kinase</keyword>
<feature type="compositionally biased region" description="Basic and acidic residues" evidence="19">
    <location>
        <begin position="498"/>
        <end position="516"/>
    </location>
</feature>
<keyword evidence="24" id="KW-1185">Reference proteome</keyword>
<dbReference type="InterPro" id="IPR008271">
    <property type="entry name" value="Ser/Thr_kinase_AS"/>
</dbReference>
<dbReference type="SUPFAM" id="SSF52058">
    <property type="entry name" value="L domain-like"/>
    <property type="match status" value="1"/>
</dbReference>
<dbReference type="GO" id="GO:0005524">
    <property type="term" value="F:ATP binding"/>
    <property type="evidence" value="ECO:0007669"/>
    <property type="project" value="UniProtKB-UniRule"/>
</dbReference>
<dbReference type="InterPro" id="IPR017441">
    <property type="entry name" value="Protein_kinase_ATP_BS"/>
</dbReference>
<evidence type="ECO:0000256" key="21">
    <source>
        <dbReference type="SAM" id="SignalP"/>
    </source>
</evidence>
<feature type="binding site" evidence="18">
    <location>
        <position position="613"/>
    </location>
    <ligand>
        <name>ATP</name>
        <dbReference type="ChEBI" id="CHEBI:30616"/>
    </ligand>
</feature>
<dbReference type="PROSITE" id="PS00108">
    <property type="entry name" value="PROTEIN_KINASE_ST"/>
    <property type="match status" value="1"/>
</dbReference>
<evidence type="ECO:0000256" key="20">
    <source>
        <dbReference type="SAM" id="Phobius"/>
    </source>
</evidence>
<comment type="catalytic activity">
    <reaction evidence="16">
        <text>L-threonyl-[protein] + ATP = O-phospho-L-threonyl-[protein] + ADP + H(+)</text>
        <dbReference type="Rhea" id="RHEA:46608"/>
        <dbReference type="Rhea" id="RHEA-COMP:11060"/>
        <dbReference type="Rhea" id="RHEA-COMP:11605"/>
        <dbReference type="ChEBI" id="CHEBI:15378"/>
        <dbReference type="ChEBI" id="CHEBI:30013"/>
        <dbReference type="ChEBI" id="CHEBI:30616"/>
        <dbReference type="ChEBI" id="CHEBI:61977"/>
        <dbReference type="ChEBI" id="CHEBI:456216"/>
        <dbReference type="EC" id="2.7.11.1"/>
    </reaction>
</comment>
<dbReference type="InterPro" id="IPR001245">
    <property type="entry name" value="Ser-Thr/Tyr_kinase_cat_dom"/>
</dbReference>
<evidence type="ECO:0000313" key="23">
    <source>
        <dbReference type="EMBL" id="WOH04045.1"/>
    </source>
</evidence>
<comment type="subcellular location">
    <subcellularLocation>
        <location evidence="1">Membrane</location>
        <topology evidence="1">Single-pass membrane protein</topology>
    </subcellularLocation>
</comment>
<keyword evidence="10 18" id="KW-0547">Nucleotide-binding</keyword>
<dbReference type="GO" id="GO:0004674">
    <property type="term" value="F:protein serine/threonine kinase activity"/>
    <property type="evidence" value="ECO:0007669"/>
    <property type="project" value="UniProtKB-KW"/>
</dbReference>
<dbReference type="Gene3D" id="3.80.10.10">
    <property type="entry name" value="Ribonuclease Inhibitor"/>
    <property type="match status" value="1"/>
</dbReference>
<keyword evidence="13 20" id="KW-1133">Transmembrane helix</keyword>
<accession>A0AAF0XA62</accession>
<evidence type="ECO:0000259" key="22">
    <source>
        <dbReference type="PROSITE" id="PS50011"/>
    </source>
</evidence>
<reference evidence="23" key="2">
    <citation type="submission" date="2022-03" db="EMBL/GenBank/DDBJ databases">
        <title>Draft title - Genomic analysis of global carrot germplasm unveils the trajectory of domestication and the origin of high carotenoid orange carrot.</title>
        <authorList>
            <person name="Iorizzo M."/>
            <person name="Ellison S."/>
            <person name="Senalik D."/>
            <person name="Macko-Podgorni A."/>
            <person name="Grzebelus D."/>
            <person name="Bostan H."/>
            <person name="Rolling W."/>
            <person name="Curaba J."/>
            <person name="Simon P."/>
        </authorList>
    </citation>
    <scope>NUCLEOTIDE SEQUENCE</scope>
    <source>
        <tissue evidence="23">Leaf</tissue>
    </source>
</reference>
<dbReference type="InterPro" id="IPR024788">
    <property type="entry name" value="Malectin-like_Carb-bd_dom"/>
</dbReference>
<dbReference type="InterPro" id="IPR032675">
    <property type="entry name" value="LRR_dom_sf"/>
</dbReference>
<dbReference type="InterPro" id="IPR001611">
    <property type="entry name" value="Leu-rich_rpt"/>
</dbReference>
<dbReference type="InterPro" id="IPR011009">
    <property type="entry name" value="Kinase-like_dom_sf"/>
</dbReference>
<dbReference type="FunFam" id="3.80.10.10:FF:000129">
    <property type="entry name" value="Leucine-rich repeat receptor-like kinase"/>
    <property type="match status" value="1"/>
</dbReference>
<gene>
    <name evidence="23" type="ORF">DCAR_0623450</name>
</gene>
<keyword evidence="9" id="KW-0677">Repeat</keyword>
<dbReference type="PROSITE" id="PS50011">
    <property type="entry name" value="PROTEIN_KINASE_DOM"/>
    <property type="match status" value="1"/>
</dbReference>
<feature type="transmembrane region" description="Helical" evidence="20">
    <location>
        <begin position="524"/>
        <end position="547"/>
    </location>
</feature>
<evidence type="ECO:0000313" key="24">
    <source>
        <dbReference type="Proteomes" id="UP000077755"/>
    </source>
</evidence>
<dbReference type="SMART" id="SM00220">
    <property type="entry name" value="S_TKc"/>
    <property type="match status" value="1"/>
</dbReference>
<dbReference type="CDD" id="cd14066">
    <property type="entry name" value="STKc_IRAK"/>
    <property type="match status" value="1"/>
</dbReference>
<dbReference type="FunFam" id="1.10.510.10:FF:000146">
    <property type="entry name" value="LRR receptor-like serine/threonine-protein kinase IOS1"/>
    <property type="match status" value="1"/>
</dbReference>
<feature type="region of interest" description="Disordered" evidence="19">
    <location>
        <begin position="496"/>
        <end position="518"/>
    </location>
</feature>
<evidence type="ECO:0000256" key="13">
    <source>
        <dbReference type="ARBA" id="ARBA00022989"/>
    </source>
</evidence>
<dbReference type="PROSITE" id="PS00107">
    <property type="entry name" value="PROTEIN_KINASE_ATP"/>
    <property type="match status" value="1"/>
</dbReference>
<evidence type="ECO:0000256" key="19">
    <source>
        <dbReference type="SAM" id="MobiDB-lite"/>
    </source>
</evidence>
<dbReference type="Pfam" id="PF00560">
    <property type="entry name" value="LRR_1"/>
    <property type="match status" value="1"/>
</dbReference>
<evidence type="ECO:0000256" key="6">
    <source>
        <dbReference type="ARBA" id="ARBA00022679"/>
    </source>
</evidence>
<dbReference type="Pfam" id="PF07714">
    <property type="entry name" value="PK_Tyr_Ser-Thr"/>
    <property type="match status" value="1"/>
</dbReference>
<feature type="signal peptide" evidence="21">
    <location>
        <begin position="1"/>
        <end position="25"/>
    </location>
</feature>
<keyword evidence="14 20" id="KW-0472">Membrane</keyword>
<dbReference type="Pfam" id="PF12819">
    <property type="entry name" value="Malectin_like"/>
    <property type="match status" value="1"/>
</dbReference>
<evidence type="ECO:0000256" key="10">
    <source>
        <dbReference type="ARBA" id="ARBA00022741"/>
    </source>
</evidence>
<evidence type="ECO:0000256" key="17">
    <source>
        <dbReference type="ARBA" id="ARBA00048679"/>
    </source>
</evidence>
<proteinExistence type="predicted"/>
<keyword evidence="8 21" id="KW-0732">Signal</keyword>
<evidence type="ECO:0000256" key="15">
    <source>
        <dbReference type="ARBA" id="ARBA00023170"/>
    </source>
</evidence>
<evidence type="ECO:0000256" key="8">
    <source>
        <dbReference type="ARBA" id="ARBA00022729"/>
    </source>
</evidence>
<keyword evidence="12 18" id="KW-0067">ATP-binding</keyword>
<keyword evidence="11" id="KW-0418">Kinase</keyword>
<dbReference type="Gene3D" id="3.30.200.20">
    <property type="entry name" value="Phosphorylase Kinase, domain 1"/>
    <property type="match status" value="1"/>
</dbReference>
<keyword evidence="15" id="KW-0675">Receptor</keyword>
<evidence type="ECO:0000256" key="11">
    <source>
        <dbReference type="ARBA" id="ARBA00022777"/>
    </source>
</evidence>
<dbReference type="SUPFAM" id="SSF56112">
    <property type="entry name" value="Protein kinase-like (PK-like)"/>
    <property type="match status" value="1"/>
</dbReference>
<dbReference type="GO" id="GO:0016020">
    <property type="term" value="C:membrane"/>
    <property type="evidence" value="ECO:0007669"/>
    <property type="project" value="UniProtKB-SubCell"/>
</dbReference>
<keyword evidence="6" id="KW-0808">Transferase</keyword>
<feature type="domain" description="Protein kinase" evidence="22">
    <location>
        <begin position="586"/>
        <end position="856"/>
    </location>
</feature>
<evidence type="ECO:0000256" key="7">
    <source>
        <dbReference type="ARBA" id="ARBA00022692"/>
    </source>
</evidence>
<evidence type="ECO:0000256" key="14">
    <source>
        <dbReference type="ARBA" id="ARBA00023136"/>
    </source>
</evidence>
<evidence type="ECO:0000256" key="5">
    <source>
        <dbReference type="ARBA" id="ARBA00022614"/>
    </source>
</evidence>
<evidence type="ECO:0000256" key="18">
    <source>
        <dbReference type="PROSITE-ProRule" id="PRU10141"/>
    </source>
</evidence>
<comment type="catalytic activity">
    <reaction evidence="17">
        <text>L-seryl-[protein] + ATP = O-phospho-L-seryl-[protein] + ADP + H(+)</text>
        <dbReference type="Rhea" id="RHEA:17989"/>
        <dbReference type="Rhea" id="RHEA-COMP:9863"/>
        <dbReference type="Rhea" id="RHEA-COMP:11604"/>
        <dbReference type="ChEBI" id="CHEBI:15378"/>
        <dbReference type="ChEBI" id="CHEBI:29999"/>
        <dbReference type="ChEBI" id="CHEBI:30616"/>
        <dbReference type="ChEBI" id="CHEBI:83421"/>
        <dbReference type="ChEBI" id="CHEBI:456216"/>
        <dbReference type="EC" id="2.7.11.1"/>
    </reaction>
</comment>
<dbReference type="PANTHER" id="PTHR45631:SF202">
    <property type="entry name" value="SENESCENCE-INDUCED RECEPTOR-LIKE SERINE_THREONINE-PROTEIN KINASE"/>
    <property type="match status" value="1"/>
</dbReference>
<name>A0AAF0XA62_DAUCS</name>
<organism evidence="23 24">
    <name type="scientific">Daucus carota subsp. sativus</name>
    <name type="common">Carrot</name>
    <dbReference type="NCBI Taxonomy" id="79200"/>
    <lineage>
        <taxon>Eukaryota</taxon>
        <taxon>Viridiplantae</taxon>
        <taxon>Streptophyta</taxon>
        <taxon>Embryophyta</taxon>
        <taxon>Tracheophyta</taxon>
        <taxon>Spermatophyta</taxon>
        <taxon>Magnoliopsida</taxon>
        <taxon>eudicotyledons</taxon>
        <taxon>Gunneridae</taxon>
        <taxon>Pentapetalae</taxon>
        <taxon>asterids</taxon>
        <taxon>campanulids</taxon>
        <taxon>Apiales</taxon>
        <taxon>Apiaceae</taxon>
        <taxon>Apioideae</taxon>
        <taxon>Scandiceae</taxon>
        <taxon>Daucinae</taxon>
        <taxon>Daucus</taxon>
        <taxon>Daucus sect. Daucus</taxon>
    </lineage>
</organism>
<evidence type="ECO:0000256" key="3">
    <source>
        <dbReference type="ARBA" id="ARBA00022527"/>
    </source>
</evidence>
<evidence type="ECO:0000256" key="2">
    <source>
        <dbReference type="ARBA" id="ARBA00012513"/>
    </source>
</evidence>
<dbReference type="EC" id="2.7.11.1" evidence="2"/>
<evidence type="ECO:0000256" key="12">
    <source>
        <dbReference type="ARBA" id="ARBA00022840"/>
    </source>
</evidence>
<protein>
    <recommendedName>
        <fullName evidence="2">non-specific serine/threonine protein kinase</fullName>
        <ecNumber evidence="2">2.7.11.1</ecNumber>
    </recommendedName>
</protein>
<feature type="chain" id="PRO_5042195301" description="non-specific serine/threonine protein kinase" evidence="21">
    <location>
        <begin position="26"/>
        <end position="888"/>
    </location>
</feature>
<evidence type="ECO:0000256" key="1">
    <source>
        <dbReference type="ARBA" id="ARBA00004167"/>
    </source>
</evidence>
<evidence type="ECO:0000256" key="9">
    <source>
        <dbReference type="ARBA" id="ARBA00022737"/>
    </source>
</evidence>
<keyword evidence="4" id="KW-0597">Phosphoprotein</keyword>
<dbReference type="PANTHER" id="PTHR45631">
    <property type="entry name" value="OS07G0107800 PROTEIN-RELATED"/>
    <property type="match status" value="1"/>
</dbReference>
<sequence>MLSKSYLLFELVLAYFLNPIPLVHAQDDPPGFLSIDCGLPEGSDYKETYTGLNYKSDANLIDSGESKSLLPSLISDSYETYLGNVRSFPKGKKNCYTIQPSGGKGSKYLIRATFMYGNYDSLNQFPIFDLNLGPDTWSKVTIEANLSVERKEIIHVLSSDYIHVCLVNKGTGTPFISALELRPLSSTNSMYTIESRSLQTLIHADCDSKVTNTDTRYKGDIYDRTWYHFNVSTNKEVNTSLDINNANDYRVPTNVLRTASIPENATDSLQFEWTTNNASDEFYMYMHFAEVEKLQANQYREFNIYINGKRWNKQLVVPEYLRATYYYPLSPLTGNTEYIVTLNKTASSTLPPIINAFEIYTGVIFSKSGTNETDVAAILNIKSTYKVTRDWQGDPCEPGDFLWDGLKCNYDTSDSARIISLNLSMTGLTGEIVPSIANLTELKTLDLSRNNLSGQVPDFLSQLALSVLNLTGNNFTGPIPAQLLENERQGILSLSFDGQEKGNDTSKKNCEQEPCKKKGNKSNAAIVGAVVGSVLLLAAILIGIWIWRSRRASQVRKLRNQAQVNNGDIEKKNRQYTYSEVLNITRNFQKVLGKGGFGTVYHGYVGDLEVAVKMLSPSSTQGHKEFQAEASLLLNVHHKNLTTLVGYCNEGTNMGIIYEYMANRSLDKHLKGNSFGILSWQFRLQIALDAAQGLEYLHHGCKPAIIHRDVKTSNILLNEQFQAKLADFGLSRAYSAEGGTHVSTVVAGTPGYLDPDYYTSNRLTEKSDVFSFGVVLLEMITGRPAILTEDRTHIAQWVDSVVQNGDVKQVVDPRFRGKYDVNSVWKAVELAMTCASRISSRRPTMNKVVMDLNECLAIEIGKHDSDLYSSNGMVSMTDMESALAPRPR</sequence>
<evidence type="ECO:0000256" key="4">
    <source>
        <dbReference type="ARBA" id="ARBA00022553"/>
    </source>
</evidence>
<keyword evidence="7 20" id="KW-0812">Transmembrane</keyword>
<dbReference type="EMBL" id="CP093348">
    <property type="protein sequence ID" value="WOH04045.1"/>
    <property type="molecule type" value="Genomic_DNA"/>
</dbReference>
<dbReference type="Proteomes" id="UP000077755">
    <property type="component" value="Chromosome 6"/>
</dbReference>
<dbReference type="Gene3D" id="1.10.510.10">
    <property type="entry name" value="Transferase(Phosphotransferase) domain 1"/>
    <property type="match status" value="1"/>
</dbReference>
<keyword evidence="5" id="KW-0433">Leucine-rich repeat</keyword>
<evidence type="ECO:0000256" key="16">
    <source>
        <dbReference type="ARBA" id="ARBA00047899"/>
    </source>
</evidence>
<reference evidence="23" key="1">
    <citation type="journal article" date="2016" name="Nat. Genet.">
        <title>A high-quality carrot genome assembly provides new insights into carotenoid accumulation and asterid genome evolution.</title>
        <authorList>
            <person name="Iorizzo M."/>
            <person name="Ellison S."/>
            <person name="Senalik D."/>
            <person name="Zeng P."/>
            <person name="Satapoomin P."/>
            <person name="Huang J."/>
            <person name="Bowman M."/>
            <person name="Iovene M."/>
            <person name="Sanseverino W."/>
            <person name="Cavagnaro P."/>
            <person name="Yildiz M."/>
            <person name="Macko-Podgorni A."/>
            <person name="Moranska E."/>
            <person name="Grzebelus E."/>
            <person name="Grzebelus D."/>
            <person name="Ashrafi H."/>
            <person name="Zheng Z."/>
            <person name="Cheng S."/>
            <person name="Spooner D."/>
            <person name="Van Deynze A."/>
            <person name="Simon P."/>
        </authorList>
    </citation>
    <scope>NUCLEOTIDE SEQUENCE</scope>
    <source>
        <tissue evidence="23">Leaf</tissue>
    </source>
</reference>
<dbReference type="AlphaFoldDB" id="A0AAF0XA62"/>
<dbReference type="InterPro" id="IPR000719">
    <property type="entry name" value="Prot_kinase_dom"/>
</dbReference>